<dbReference type="Proteomes" id="UP000265000">
    <property type="component" value="Unplaced"/>
</dbReference>
<reference evidence="1" key="1">
    <citation type="submission" date="2025-08" db="UniProtKB">
        <authorList>
            <consortium name="Ensembl"/>
        </authorList>
    </citation>
    <scope>IDENTIFICATION</scope>
</reference>
<evidence type="ECO:0000313" key="2">
    <source>
        <dbReference type="Proteomes" id="UP000265000"/>
    </source>
</evidence>
<protein>
    <submittedName>
        <fullName evidence="1">Uncharacterized protein</fullName>
    </submittedName>
</protein>
<proteinExistence type="predicted"/>
<dbReference type="AlphaFoldDB" id="A0A3Q2QXP8"/>
<keyword evidence="2" id="KW-1185">Reference proteome</keyword>
<accession>A0A3Q2QXP8</accession>
<sequence>TNLRCSCASFWSQTTEHCTIVKHDGGSIMPWACLANKGPYKLHIVGGIMKTSINQKMDALNRDTTGSFNRMMIKQANIKLLEWPQPQPHWKFMNYA</sequence>
<name>A0A3Q2QXP8_FUNHE</name>
<organism evidence="1 2">
    <name type="scientific">Fundulus heteroclitus</name>
    <name type="common">Killifish</name>
    <name type="synonym">Mummichog</name>
    <dbReference type="NCBI Taxonomy" id="8078"/>
    <lineage>
        <taxon>Eukaryota</taxon>
        <taxon>Metazoa</taxon>
        <taxon>Chordata</taxon>
        <taxon>Craniata</taxon>
        <taxon>Vertebrata</taxon>
        <taxon>Euteleostomi</taxon>
        <taxon>Actinopterygii</taxon>
        <taxon>Neopterygii</taxon>
        <taxon>Teleostei</taxon>
        <taxon>Neoteleostei</taxon>
        <taxon>Acanthomorphata</taxon>
        <taxon>Ovalentaria</taxon>
        <taxon>Atherinomorphae</taxon>
        <taxon>Cyprinodontiformes</taxon>
        <taxon>Fundulidae</taxon>
        <taxon>Fundulus</taxon>
    </lineage>
</organism>
<reference evidence="1" key="2">
    <citation type="submission" date="2025-09" db="UniProtKB">
        <authorList>
            <consortium name="Ensembl"/>
        </authorList>
    </citation>
    <scope>IDENTIFICATION</scope>
</reference>
<dbReference type="Ensembl" id="ENSFHET00000033641.1">
    <property type="protein sequence ID" value="ENSFHEP00000032012.1"/>
    <property type="gene ID" value="ENSFHEG00000018254.1"/>
</dbReference>
<evidence type="ECO:0000313" key="1">
    <source>
        <dbReference type="Ensembl" id="ENSFHEP00000032012.1"/>
    </source>
</evidence>